<dbReference type="SUPFAM" id="SSF49785">
    <property type="entry name" value="Galactose-binding domain-like"/>
    <property type="match status" value="1"/>
</dbReference>
<feature type="domain" description="Glycoside hydrolase family 2 immunoglobulin-like beta-sandwich" evidence="14">
    <location>
        <begin position="207"/>
        <end position="306"/>
    </location>
</feature>
<protein>
    <recommendedName>
        <fullName evidence="11">Beta-mannosidase B</fullName>
        <ecNumber evidence="5">3.2.1.25</ecNumber>
    </recommendedName>
    <alternativeName>
        <fullName evidence="12">Mannanase B</fullName>
    </alternativeName>
</protein>
<evidence type="ECO:0000256" key="11">
    <source>
        <dbReference type="ARBA" id="ARBA00041069"/>
    </source>
</evidence>
<evidence type="ECO:0000256" key="8">
    <source>
        <dbReference type="ARBA" id="ARBA00023180"/>
    </source>
</evidence>
<dbReference type="Pfam" id="PF22666">
    <property type="entry name" value="Glyco_hydro_2_N2"/>
    <property type="match status" value="1"/>
</dbReference>
<dbReference type="InterPro" id="IPR050887">
    <property type="entry name" value="Beta-mannosidase_GH2"/>
</dbReference>
<evidence type="ECO:0000313" key="19">
    <source>
        <dbReference type="Proteomes" id="UP001226434"/>
    </source>
</evidence>
<evidence type="ECO:0000313" key="18">
    <source>
        <dbReference type="EMBL" id="MDI3321913.1"/>
    </source>
</evidence>
<dbReference type="SUPFAM" id="SSF49303">
    <property type="entry name" value="beta-Galactosidase/glucuronidase domain"/>
    <property type="match status" value="3"/>
</dbReference>
<dbReference type="InterPro" id="IPR008979">
    <property type="entry name" value="Galactose-bd-like_sf"/>
</dbReference>
<proteinExistence type="inferred from homology"/>
<dbReference type="Gene3D" id="3.20.20.80">
    <property type="entry name" value="Glycosidases"/>
    <property type="match status" value="1"/>
</dbReference>
<dbReference type="PANTHER" id="PTHR43730">
    <property type="entry name" value="BETA-MANNOSIDASE"/>
    <property type="match status" value="1"/>
</dbReference>
<feature type="chain" id="PRO_5046783278" description="Beta-mannosidase B" evidence="13">
    <location>
        <begin position="20"/>
        <end position="829"/>
    </location>
</feature>
<keyword evidence="19" id="KW-1185">Reference proteome</keyword>
<organism evidence="18 19">
    <name type="scientific">Pinibacter soli</name>
    <dbReference type="NCBI Taxonomy" id="3044211"/>
    <lineage>
        <taxon>Bacteria</taxon>
        <taxon>Pseudomonadati</taxon>
        <taxon>Bacteroidota</taxon>
        <taxon>Chitinophagia</taxon>
        <taxon>Chitinophagales</taxon>
        <taxon>Chitinophagaceae</taxon>
        <taxon>Pinibacter</taxon>
    </lineage>
</organism>
<dbReference type="PANTHER" id="PTHR43730:SF1">
    <property type="entry name" value="BETA-MANNOSIDASE"/>
    <property type="match status" value="1"/>
</dbReference>
<dbReference type="InterPro" id="IPR017853">
    <property type="entry name" value="GH"/>
</dbReference>
<comment type="caution">
    <text evidence="18">The sequence shown here is derived from an EMBL/GenBank/DDBJ whole genome shotgun (WGS) entry which is preliminary data.</text>
</comment>
<comment type="subcellular location">
    <subcellularLocation>
        <location evidence="2">Secreted</location>
    </subcellularLocation>
</comment>
<feature type="domain" description="Beta-mannosidase Ig-fold" evidence="15">
    <location>
        <begin position="763"/>
        <end position="827"/>
    </location>
</feature>
<comment type="subunit">
    <text evidence="4">Homodimer.</text>
</comment>
<evidence type="ECO:0000256" key="7">
    <source>
        <dbReference type="ARBA" id="ARBA00022801"/>
    </source>
</evidence>
<dbReference type="Gene3D" id="2.60.40.10">
    <property type="entry name" value="Immunoglobulins"/>
    <property type="match status" value="3"/>
</dbReference>
<keyword evidence="8" id="KW-0325">Glycoprotein</keyword>
<comment type="pathway">
    <text evidence="3">Glycan metabolism; N-glycan degradation.</text>
</comment>
<evidence type="ECO:0000259" key="15">
    <source>
        <dbReference type="Pfam" id="PF17753"/>
    </source>
</evidence>
<evidence type="ECO:0000259" key="17">
    <source>
        <dbReference type="Pfam" id="PF22666"/>
    </source>
</evidence>
<feature type="domain" description="Beta-mannosidase-like galactose-binding" evidence="17">
    <location>
        <begin position="30"/>
        <end position="195"/>
    </location>
</feature>
<feature type="domain" description="Mannosidase Ig/CBM-like" evidence="16">
    <location>
        <begin position="668"/>
        <end position="754"/>
    </location>
</feature>
<comment type="catalytic activity">
    <reaction evidence="1">
        <text>Hydrolysis of terminal, non-reducing beta-D-mannose residues in beta-D-mannosides.</text>
        <dbReference type="EC" id="3.2.1.25"/>
    </reaction>
</comment>
<evidence type="ECO:0000256" key="3">
    <source>
        <dbReference type="ARBA" id="ARBA00004740"/>
    </source>
</evidence>
<name>A0ABT6RH95_9BACT</name>
<dbReference type="RefSeq" id="WP_282336019.1">
    <property type="nucleotide sequence ID" value="NZ_JASBRG010000007.1"/>
</dbReference>
<reference evidence="18 19" key="1">
    <citation type="submission" date="2023-05" db="EMBL/GenBank/DDBJ databases">
        <title>Genome sequence of Pinibacter sp. MAH-24.</title>
        <authorList>
            <person name="Huq M.A."/>
        </authorList>
    </citation>
    <scope>NUCLEOTIDE SEQUENCE [LARGE SCALE GENOMIC DNA]</scope>
    <source>
        <strain evidence="18 19">MAH-24</strain>
    </source>
</reference>
<evidence type="ECO:0000256" key="10">
    <source>
        <dbReference type="ARBA" id="ARBA00038429"/>
    </source>
</evidence>
<dbReference type="Pfam" id="PF17753">
    <property type="entry name" value="Ig_mannosidase"/>
    <property type="match status" value="1"/>
</dbReference>
<dbReference type="InterPro" id="IPR041625">
    <property type="entry name" value="Beta-mannosidase_Ig"/>
</dbReference>
<evidence type="ECO:0000259" key="14">
    <source>
        <dbReference type="Pfam" id="PF00703"/>
    </source>
</evidence>
<evidence type="ECO:0000259" key="16">
    <source>
        <dbReference type="Pfam" id="PF17786"/>
    </source>
</evidence>
<gene>
    <name evidence="18" type="ORF">QJ048_19130</name>
</gene>
<dbReference type="EMBL" id="JASBRG010000007">
    <property type="protein sequence ID" value="MDI3321913.1"/>
    <property type="molecule type" value="Genomic_DNA"/>
</dbReference>
<evidence type="ECO:0000256" key="6">
    <source>
        <dbReference type="ARBA" id="ARBA00022525"/>
    </source>
</evidence>
<evidence type="ECO:0000256" key="1">
    <source>
        <dbReference type="ARBA" id="ARBA00000829"/>
    </source>
</evidence>
<evidence type="ECO:0000256" key="4">
    <source>
        <dbReference type="ARBA" id="ARBA00011738"/>
    </source>
</evidence>
<keyword evidence="9" id="KW-0326">Glycosidase</keyword>
<keyword evidence="7" id="KW-0378">Hydrolase</keyword>
<dbReference type="InterPro" id="IPR036156">
    <property type="entry name" value="Beta-gal/glucu_dom_sf"/>
</dbReference>
<sequence>MKKILLAFSLLLITTVLFAQYTEQQLNTNWTFKNINQQQWLPATVPGTVHTDLLSNKKIEDPFYRDNEPKLRWIERENWEYKTTFPIDVATLQKQHILLQFDGLDTYADVYLNGKLFMSANNMFRVWKADAKNFLKASGNELIIKFRSAQNFVDSTENANYPLRLPENDRVYARKAQYHFGWDWGPKFTTCGIWRPVKIVSWNDVKVNNIQITTPEITAANAVVKAVINIQSDVAKTVNINASPYINNRSVTLQQGENNIELSFNIAKPVLWWSNGLGEPHLYSLAFTFSDGNKVFQQKNETFGVRTVHLIQKPDAAGKSFYIELNGVPVFLKGGNYIPQSPFLTAKKYDDYAKLINDAKTANFNALRVWGGGTYEEDMFYDLCDKNGILVWQDLMFACGMYPADEASLNNIKTELKENIERLRNHPSIALWCGNNENKEGWFNWFWQRDYKISATDSVKLYDWYQTIFEKTIPQIITQCDPQRDYWPTSPSYGWEHKESLTEGDSHYWGVWHGPAYDFEIFEEKTGRFVSEYGMQGFPTWNTIERFALPEDYDTTSNVMRVHQRNPPGYGKIKSYMSRYYKTPKNFYAIAYVSQVLQQYGIGKSTEIHRRKMPYCMGTFYWQLNDCWPVVSWSSIDGSGNWKALHYQLAKNYAPFLITVKDNNQPPSIYIVSDKLTETKAVLSYTVTDFSGKVLMPKKQQNVVVSKNSSKSYIDFSNKDFARIDTANAVMQIELKNGNEVLATQNYYFTRPKNLALPPVTIRVKMIDSTTLEVTADKLAKNVWLSVKAKNAHFSDNFFDLMPGTAKRITVSEAVTEREVQTYSLADSY</sequence>
<dbReference type="Gene3D" id="2.60.120.260">
    <property type="entry name" value="Galactose-binding domain-like"/>
    <property type="match status" value="1"/>
</dbReference>
<dbReference type="Pfam" id="PF17786">
    <property type="entry name" value="Mannosidase_ig"/>
    <property type="match status" value="1"/>
</dbReference>
<evidence type="ECO:0000256" key="13">
    <source>
        <dbReference type="SAM" id="SignalP"/>
    </source>
</evidence>
<dbReference type="InterPro" id="IPR006102">
    <property type="entry name" value="Ig-like_GH2"/>
</dbReference>
<evidence type="ECO:0000256" key="12">
    <source>
        <dbReference type="ARBA" id="ARBA00041614"/>
    </source>
</evidence>
<feature type="signal peptide" evidence="13">
    <location>
        <begin position="1"/>
        <end position="19"/>
    </location>
</feature>
<keyword evidence="13" id="KW-0732">Signal</keyword>
<dbReference type="Proteomes" id="UP001226434">
    <property type="component" value="Unassembled WGS sequence"/>
</dbReference>
<comment type="similarity">
    <text evidence="10">Belongs to the glycosyl hydrolase 2 family. Beta-mannosidase B subfamily.</text>
</comment>
<evidence type="ECO:0000256" key="2">
    <source>
        <dbReference type="ARBA" id="ARBA00004613"/>
    </source>
</evidence>
<dbReference type="InterPro" id="IPR041447">
    <property type="entry name" value="Mannosidase_ig"/>
</dbReference>
<evidence type="ECO:0000256" key="9">
    <source>
        <dbReference type="ARBA" id="ARBA00023295"/>
    </source>
</evidence>
<accession>A0ABT6RH95</accession>
<dbReference type="SUPFAM" id="SSF51445">
    <property type="entry name" value="(Trans)glycosidases"/>
    <property type="match status" value="1"/>
</dbReference>
<dbReference type="InterPro" id="IPR013783">
    <property type="entry name" value="Ig-like_fold"/>
</dbReference>
<dbReference type="InterPro" id="IPR054593">
    <property type="entry name" value="Beta-mannosidase-like_N2"/>
</dbReference>
<evidence type="ECO:0000256" key="5">
    <source>
        <dbReference type="ARBA" id="ARBA00012754"/>
    </source>
</evidence>
<dbReference type="EC" id="3.2.1.25" evidence="5"/>
<dbReference type="Pfam" id="PF00703">
    <property type="entry name" value="Glyco_hydro_2"/>
    <property type="match status" value="1"/>
</dbReference>
<keyword evidence="6" id="KW-0964">Secreted</keyword>